<dbReference type="STRING" id="1160497.A0A1L9VZI6"/>
<accession>A0A1L9VZI6</accession>
<dbReference type="EMBL" id="KV878888">
    <property type="protein sequence ID" value="OJJ89334.1"/>
    <property type="molecule type" value="Genomic_DNA"/>
</dbReference>
<organism evidence="1 2">
    <name type="scientific">Aspergillus glaucus CBS 516.65</name>
    <dbReference type="NCBI Taxonomy" id="1160497"/>
    <lineage>
        <taxon>Eukaryota</taxon>
        <taxon>Fungi</taxon>
        <taxon>Dikarya</taxon>
        <taxon>Ascomycota</taxon>
        <taxon>Pezizomycotina</taxon>
        <taxon>Eurotiomycetes</taxon>
        <taxon>Eurotiomycetidae</taxon>
        <taxon>Eurotiales</taxon>
        <taxon>Aspergillaceae</taxon>
        <taxon>Aspergillus</taxon>
        <taxon>Aspergillus subgen. Aspergillus</taxon>
    </lineage>
</organism>
<dbReference type="RefSeq" id="XP_022405996.1">
    <property type="nucleotide sequence ID" value="XM_022543997.1"/>
</dbReference>
<evidence type="ECO:0000313" key="1">
    <source>
        <dbReference type="EMBL" id="OJJ89334.1"/>
    </source>
</evidence>
<dbReference type="VEuPathDB" id="FungiDB:ASPGLDRAFT_31034"/>
<name>A0A1L9VZI6_ASPGL</name>
<proteinExistence type="predicted"/>
<gene>
    <name evidence="1" type="ORF">ASPGLDRAFT_31034</name>
</gene>
<dbReference type="OrthoDB" id="4504959at2759"/>
<dbReference type="Proteomes" id="UP000184300">
    <property type="component" value="Unassembled WGS sequence"/>
</dbReference>
<sequence>MYQALKAFYMTLAGLPYHEQSKVVNTFTLTLGPHGAQMADVVSSFKEAFSELRTGKWVLCSGEMTLVNISLLALTADMPQQAANSGSLAHQAEIGCRSCYCPRGSHRDLYYDVVSNGRYHFNTGIKRAHAMGIDRRGDQNTYFQSIGL</sequence>
<keyword evidence="2" id="KW-1185">Reference proteome</keyword>
<evidence type="ECO:0000313" key="2">
    <source>
        <dbReference type="Proteomes" id="UP000184300"/>
    </source>
</evidence>
<reference evidence="2" key="1">
    <citation type="journal article" date="2017" name="Genome Biol.">
        <title>Comparative genomics reveals high biological diversity and specific adaptations in the industrially and medically important fungal genus Aspergillus.</title>
        <authorList>
            <person name="de Vries R.P."/>
            <person name="Riley R."/>
            <person name="Wiebenga A."/>
            <person name="Aguilar-Osorio G."/>
            <person name="Amillis S."/>
            <person name="Uchima C.A."/>
            <person name="Anderluh G."/>
            <person name="Asadollahi M."/>
            <person name="Askin M."/>
            <person name="Barry K."/>
            <person name="Battaglia E."/>
            <person name="Bayram O."/>
            <person name="Benocci T."/>
            <person name="Braus-Stromeyer S.A."/>
            <person name="Caldana C."/>
            <person name="Canovas D."/>
            <person name="Cerqueira G.C."/>
            <person name="Chen F."/>
            <person name="Chen W."/>
            <person name="Choi C."/>
            <person name="Clum A."/>
            <person name="Dos Santos R.A."/>
            <person name="Damasio A.R."/>
            <person name="Diallinas G."/>
            <person name="Emri T."/>
            <person name="Fekete E."/>
            <person name="Flipphi M."/>
            <person name="Freyberg S."/>
            <person name="Gallo A."/>
            <person name="Gournas C."/>
            <person name="Habgood R."/>
            <person name="Hainaut M."/>
            <person name="Harispe M.L."/>
            <person name="Henrissat B."/>
            <person name="Hilden K.S."/>
            <person name="Hope R."/>
            <person name="Hossain A."/>
            <person name="Karabika E."/>
            <person name="Karaffa L."/>
            <person name="Karanyi Z."/>
            <person name="Krasevec N."/>
            <person name="Kuo A."/>
            <person name="Kusch H."/>
            <person name="LaButti K."/>
            <person name="Lagendijk E.L."/>
            <person name="Lapidus A."/>
            <person name="Levasseur A."/>
            <person name="Lindquist E."/>
            <person name="Lipzen A."/>
            <person name="Logrieco A.F."/>
            <person name="MacCabe A."/>
            <person name="Maekelae M.R."/>
            <person name="Malavazi I."/>
            <person name="Melin P."/>
            <person name="Meyer V."/>
            <person name="Mielnichuk N."/>
            <person name="Miskei M."/>
            <person name="Molnar A.P."/>
            <person name="Mule G."/>
            <person name="Ngan C.Y."/>
            <person name="Orejas M."/>
            <person name="Orosz E."/>
            <person name="Ouedraogo J.P."/>
            <person name="Overkamp K.M."/>
            <person name="Park H.-S."/>
            <person name="Perrone G."/>
            <person name="Piumi F."/>
            <person name="Punt P.J."/>
            <person name="Ram A.F."/>
            <person name="Ramon A."/>
            <person name="Rauscher S."/>
            <person name="Record E."/>
            <person name="Riano-Pachon D.M."/>
            <person name="Robert V."/>
            <person name="Roehrig J."/>
            <person name="Ruller R."/>
            <person name="Salamov A."/>
            <person name="Salih N.S."/>
            <person name="Samson R.A."/>
            <person name="Sandor E."/>
            <person name="Sanguinetti M."/>
            <person name="Schuetze T."/>
            <person name="Sepcic K."/>
            <person name="Shelest E."/>
            <person name="Sherlock G."/>
            <person name="Sophianopoulou V."/>
            <person name="Squina F.M."/>
            <person name="Sun H."/>
            <person name="Susca A."/>
            <person name="Todd R.B."/>
            <person name="Tsang A."/>
            <person name="Unkles S.E."/>
            <person name="van de Wiele N."/>
            <person name="van Rossen-Uffink D."/>
            <person name="Oliveira J.V."/>
            <person name="Vesth T.C."/>
            <person name="Visser J."/>
            <person name="Yu J.-H."/>
            <person name="Zhou M."/>
            <person name="Andersen M.R."/>
            <person name="Archer D.B."/>
            <person name="Baker S.E."/>
            <person name="Benoit I."/>
            <person name="Brakhage A.A."/>
            <person name="Braus G.H."/>
            <person name="Fischer R."/>
            <person name="Frisvad J.C."/>
            <person name="Goldman G.H."/>
            <person name="Houbraken J."/>
            <person name="Oakley B."/>
            <person name="Pocsi I."/>
            <person name="Scazzocchio C."/>
            <person name="Seiboth B."/>
            <person name="vanKuyk P.A."/>
            <person name="Wortman J."/>
            <person name="Dyer P.S."/>
            <person name="Grigoriev I.V."/>
        </authorList>
    </citation>
    <scope>NUCLEOTIDE SEQUENCE [LARGE SCALE GENOMIC DNA]</scope>
    <source>
        <strain evidence="2">CBS 516.65</strain>
    </source>
</reference>
<dbReference type="GeneID" id="34460258"/>
<protein>
    <submittedName>
        <fullName evidence="1">Uncharacterized protein</fullName>
    </submittedName>
</protein>
<dbReference type="AlphaFoldDB" id="A0A1L9VZI6"/>